<accession>A0A5C6RMJ2</accession>
<evidence type="ECO:0000256" key="1">
    <source>
        <dbReference type="ARBA" id="ARBA00004141"/>
    </source>
</evidence>
<feature type="transmembrane region" description="Helical" evidence="5">
    <location>
        <begin position="6"/>
        <end position="24"/>
    </location>
</feature>
<keyword evidence="3 5" id="KW-1133">Transmembrane helix</keyword>
<feature type="transmembrane region" description="Helical" evidence="5">
    <location>
        <begin position="62"/>
        <end position="85"/>
    </location>
</feature>
<proteinExistence type="predicted"/>
<name>A0A5C6RMJ2_9BACT</name>
<dbReference type="Pfam" id="PF04193">
    <property type="entry name" value="PQ-loop"/>
    <property type="match status" value="1"/>
</dbReference>
<reference evidence="6 7" key="1">
    <citation type="submission" date="2019-08" db="EMBL/GenBank/DDBJ databases">
        <title>Genome of Phaeodactylibacter luteus.</title>
        <authorList>
            <person name="Bowman J.P."/>
        </authorList>
    </citation>
    <scope>NUCLEOTIDE SEQUENCE [LARGE SCALE GENOMIC DNA]</scope>
    <source>
        <strain evidence="6 7">KCTC 42180</strain>
    </source>
</reference>
<keyword evidence="7" id="KW-1185">Reference proteome</keyword>
<dbReference type="NCBIfam" id="NF037968">
    <property type="entry name" value="SemiSWEET_2"/>
    <property type="match status" value="1"/>
</dbReference>
<dbReference type="GO" id="GO:0051119">
    <property type="term" value="F:sugar transmembrane transporter activity"/>
    <property type="evidence" value="ECO:0007669"/>
    <property type="project" value="InterPro"/>
</dbReference>
<dbReference type="OrthoDB" id="122062at2"/>
<comment type="caution">
    <text evidence="6">The sequence shown here is derived from an EMBL/GenBank/DDBJ whole genome shotgun (WGS) entry which is preliminary data.</text>
</comment>
<dbReference type="AlphaFoldDB" id="A0A5C6RMJ2"/>
<keyword evidence="2 5" id="KW-0812">Transmembrane</keyword>
<evidence type="ECO:0000256" key="2">
    <source>
        <dbReference type="ARBA" id="ARBA00022692"/>
    </source>
</evidence>
<dbReference type="EMBL" id="VOOR01000018">
    <property type="protein sequence ID" value="TXB63184.1"/>
    <property type="molecule type" value="Genomic_DNA"/>
</dbReference>
<feature type="transmembrane region" description="Helical" evidence="5">
    <location>
        <begin position="36"/>
        <end position="56"/>
    </location>
</feature>
<evidence type="ECO:0000256" key="3">
    <source>
        <dbReference type="ARBA" id="ARBA00022989"/>
    </source>
</evidence>
<dbReference type="InterPro" id="IPR006603">
    <property type="entry name" value="PQ-loop_rpt"/>
</dbReference>
<evidence type="ECO:0000313" key="6">
    <source>
        <dbReference type="EMBL" id="TXB63184.1"/>
    </source>
</evidence>
<keyword evidence="4 5" id="KW-0472">Membrane</keyword>
<evidence type="ECO:0000256" key="5">
    <source>
        <dbReference type="SAM" id="Phobius"/>
    </source>
</evidence>
<comment type="subcellular location">
    <subcellularLocation>
        <location evidence="1">Membrane</location>
        <topology evidence="1">Multi-pass membrane protein</topology>
    </subcellularLocation>
</comment>
<dbReference type="RefSeq" id="WP_147167439.1">
    <property type="nucleotide sequence ID" value="NZ_VOOR01000018.1"/>
</dbReference>
<evidence type="ECO:0008006" key="8">
    <source>
        <dbReference type="Google" id="ProtNLM"/>
    </source>
</evidence>
<dbReference type="Proteomes" id="UP000321580">
    <property type="component" value="Unassembled WGS sequence"/>
</dbReference>
<dbReference type="Gene3D" id="1.20.1280.290">
    <property type="match status" value="1"/>
</dbReference>
<gene>
    <name evidence="6" type="ORF">FRY97_10265</name>
</gene>
<sequence length="89" mass="9216">MTYLSILGFVAAALTTAAFIPQAVKTIRTGSAEDLSLATFSMLLAGTLCWFAYGYGIGDVPLMAANGITASLAAVIFAIKVQAVLRKQG</sequence>
<dbReference type="GO" id="GO:0016020">
    <property type="term" value="C:membrane"/>
    <property type="evidence" value="ECO:0007669"/>
    <property type="project" value="UniProtKB-SubCell"/>
</dbReference>
<protein>
    <recommendedName>
        <fullName evidence="8">Glutathione synthetase</fullName>
    </recommendedName>
</protein>
<dbReference type="InterPro" id="IPR047662">
    <property type="entry name" value="SemiSWEET"/>
</dbReference>
<evidence type="ECO:0000313" key="7">
    <source>
        <dbReference type="Proteomes" id="UP000321580"/>
    </source>
</evidence>
<evidence type="ECO:0000256" key="4">
    <source>
        <dbReference type="ARBA" id="ARBA00023136"/>
    </source>
</evidence>
<organism evidence="6 7">
    <name type="scientific">Phaeodactylibacter luteus</name>
    <dbReference type="NCBI Taxonomy" id="1564516"/>
    <lineage>
        <taxon>Bacteria</taxon>
        <taxon>Pseudomonadati</taxon>
        <taxon>Bacteroidota</taxon>
        <taxon>Saprospiria</taxon>
        <taxon>Saprospirales</taxon>
        <taxon>Haliscomenobacteraceae</taxon>
        <taxon>Phaeodactylibacter</taxon>
    </lineage>
</organism>